<feature type="transmembrane region" description="Helical" evidence="1">
    <location>
        <begin position="311"/>
        <end position="331"/>
    </location>
</feature>
<feature type="transmembrane region" description="Helical" evidence="1">
    <location>
        <begin position="121"/>
        <end position="139"/>
    </location>
</feature>
<accession>A0AAP3E838</accession>
<comment type="caution">
    <text evidence="2">The sequence shown here is derived from an EMBL/GenBank/DDBJ whole genome shotgun (WGS) entry which is preliminary data.</text>
</comment>
<feature type="transmembrane region" description="Helical" evidence="1">
    <location>
        <begin position="202"/>
        <end position="220"/>
    </location>
</feature>
<dbReference type="EMBL" id="JAOPJZ010000010">
    <property type="protein sequence ID" value="MCU4752859.1"/>
    <property type="molecule type" value="Genomic_DNA"/>
</dbReference>
<proteinExistence type="predicted"/>
<gene>
    <name evidence="2" type="ORF">OB919_12875</name>
</gene>
<name>A0AAP3E838_9EURY</name>
<feature type="transmembrane region" description="Helical" evidence="1">
    <location>
        <begin position="401"/>
        <end position="421"/>
    </location>
</feature>
<evidence type="ECO:0000313" key="2">
    <source>
        <dbReference type="EMBL" id="MCU4752859.1"/>
    </source>
</evidence>
<protein>
    <submittedName>
        <fullName evidence="2">Uncharacterized protein</fullName>
    </submittedName>
</protein>
<dbReference type="RefSeq" id="WP_342809186.1">
    <property type="nucleotide sequence ID" value="NZ_JAOPJZ010000010.1"/>
</dbReference>
<feature type="transmembrane region" description="Helical" evidence="1">
    <location>
        <begin position="271"/>
        <end position="291"/>
    </location>
</feature>
<organism evidence="2 3">
    <name type="scientific">Natronosalvus hydrolyticus</name>
    <dbReference type="NCBI Taxonomy" id="2979988"/>
    <lineage>
        <taxon>Archaea</taxon>
        <taxon>Methanobacteriati</taxon>
        <taxon>Methanobacteriota</taxon>
        <taxon>Stenosarchaea group</taxon>
        <taxon>Halobacteria</taxon>
        <taxon>Halobacteriales</taxon>
        <taxon>Natrialbaceae</taxon>
        <taxon>Natronosalvus</taxon>
    </lineage>
</organism>
<reference evidence="2 3" key="1">
    <citation type="submission" date="2022-09" db="EMBL/GenBank/DDBJ databases">
        <title>Enrichment on poylsaccharides allowed isolation of novel metabolic and taxonomic groups of Haloarchaea.</title>
        <authorList>
            <person name="Sorokin D.Y."/>
            <person name="Elcheninov A.G."/>
            <person name="Khizhniak T.V."/>
            <person name="Kolganova T.V."/>
            <person name="Kublanov I.V."/>
        </authorList>
    </citation>
    <scope>NUCLEOTIDE SEQUENCE [LARGE SCALE GENOMIC DNA]</scope>
    <source>
        <strain evidence="2 3">AArc-curdl1</strain>
    </source>
</reference>
<feature type="transmembrane region" description="Helical" evidence="1">
    <location>
        <begin position="352"/>
        <end position="376"/>
    </location>
</feature>
<feature type="transmembrane region" description="Helical" evidence="1">
    <location>
        <begin position="442"/>
        <end position="462"/>
    </location>
</feature>
<keyword evidence="1" id="KW-0812">Transmembrane</keyword>
<dbReference type="Proteomes" id="UP001321047">
    <property type="component" value="Unassembled WGS sequence"/>
</dbReference>
<keyword evidence="1" id="KW-1133">Transmembrane helix</keyword>
<feature type="transmembrane region" description="Helical" evidence="1">
    <location>
        <begin position="50"/>
        <end position="70"/>
    </location>
</feature>
<sequence length="469" mass="51010">MRWRSVAVRRTGLVLILSLLTLSVAAGITSASNVVTGLSESRGDVSVPTWLYLATGAGVVGASALLTMMVTDQEFVADIHHQSVGFSSDTVVRAVTIIGRAIGVLALVGLLIVGVYGPQGIGLTSLTVLVTFVVVRAILTMTAYTVGNPWPILNPWRTIATALPSRNSPYPSWLGSWPAVAALLLFVWVEVMLPVISSPLHLTAVIGVYTLLTLTGAALFSPETWFRRGDPLSVWFRLYGAVGPLYRDDTGTLRLRWPGTRLGDDDVITDLSVVAFAIVLVWELTYSGFIVTPPGIWTIETLVGIGLSPALVYLLLLLVGYAGFCWMYWRAAKWTRSRADTFLSRRYLAIRYAPPLLAIAAGYHVAHYLGFAISLWPTLLSALSAPLNPDPNPTQLALTPWFGYVEIAGILIGHVIAVWIAHAVSLELFPGKLQAIRSQYPFIIVMIMFTMVSLYLVSLPAFEPPYVQS</sequence>
<feature type="transmembrane region" description="Helical" evidence="1">
    <location>
        <begin position="91"/>
        <end position="115"/>
    </location>
</feature>
<feature type="transmembrane region" description="Helical" evidence="1">
    <location>
        <begin position="174"/>
        <end position="196"/>
    </location>
</feature>
<dbReference type="AlphaFoldDB" id="A0AAP3E838"/>
<evidence type="ECO:0000256" key="1">
    <source>
        <dbReference type="SAM" id="Phobius"/>
    </source>
</evidence>
<keyword evidence="3" id="KW-1185">Reference proteome</keyword>
<keyword evidence="1" id="KW-0472">Membrane</keyword>
<evidence type="ECO:0000313" key="3">
    <source>
        <dbReference type="Proteomes" id="UP001321047"/>
    </source>
</evidence>